<dbReference type="InterPro" id="IPR045838">
    <property type="entry name" value="DEPDC5_CTD"/>
</dbReference>
<dbReference type="GO" id="GO:0005096">
    <property type="term" value="F:GTPase activator activity"/>
    <property type="evidence" value="ECO:0007669"/>
    <property type="project" value="InterPro"/>
</dbReference>
<dbReference type="OrthoDB" id="39497at2759"/>
<evidence type="ECO:0000313" key="3">
    <source>
        <dbReference type="EMBL" id="VDO06637.1"/>
    </source>
</evidence>
<evidence type="ECO:0000259" key="2">
    <source>
        <dbReference type="Pfam" id="PF19418"/>
    </source>
</evidence>
<dbReference type="GO" id="GO:0034198">
    <property type="term" value="P:cellular response to amino acid starvation"/>
    <property type="evidence" value="ECO:0007669"/>
    <property type="project" value="TreeGrafter"/>
</dbReference>
<evidence type="ECO:0000256" key="1">
    <source>
        <dbReference type="SAM" id="MobiDB-lite"/>
    </source>
</evidence>
<keyword evidence="4" id="KW-1185">Reference proteome</keyword>
<dbReference type="WBParaSite" id="HNAJ_0000987801-mRNA-1">
    <property type="protein sequence ID" value="HNAJ_0000987801-mRNA-1"/>
    <property type="gene ID" value="HNAJ_0000987801"/>
</dbReference>
<accession>A0A0R3TQQ0</accession>
<dbReference type="Proteomes" id="UP000278807">
    <property type="component" value="Unassembled WGS sequence"/>
</dbReference>
<protein>
    <submittedName>
        <fullName evidence="5">DEPDC5_CTD domain-containing protein</fullName>
    </submittedName>
</protein>
<reference evidence="5" key="1">
    <citation type="submission" date="2016-04" db="UniProtKB">
        <authorList>
            <consortium name="WormBaseParasite"/>
        </authorList>
    </citation>
    <scope>IDENTIFICATION</scope>
</reference>
<dbReference type="Pfam" id="PF19418">
    <property type="entry name" value="DEPDC5_CTD"/>
    <property type="match status" value="1"/>
</dbReference>
<dbReference type="EMBL" id="UZAE01012783">
    <property type="protein sequence ID" value="VDO06637.1"/>
    <property type="molecule type" value="Genomic_DNA"/>
</dbReference>
<evidence type="ECO:0000313" key="4">
    <source>
        <dbReference type="Proteomes" id="UP000278807"/>
    </source>
</evidence>
<name>A0A0R3TQQ0_RODNA</name>
<dbReference type="PANTHER" id="PTHR13179">
    <property type="entry name" value="DEP DOMAIN CONTAINING PROTEIN 5"/>
    <property type="match status" value="1"/>
</dbReference>
<feature type="domain" description="DEPDC5 C-terminal" evidence="2">
    <location>
        <begin position="49"/>
        <end position="299"/>
    </location>
</feature>
<proteinExistence type="predicted"/>
<dbReference type="AlphaFoldDB" id="A0A0R3TQQ0"/>
<dbReference type="PANTHER" id="PTHR13179:SF8">
    <property type="entry name" value="GATOR COMPLEX PROTEIN DEPDC5"/>
    <property type="match status" value="1"/>
</dbReference>
<dbReference type="STRING" id="102285.A0A0R3TQQ0"/>
<dbReference type="GO" id="GO:1904262">
    <property type="term" value="P:negative regulation of TORC1 signaling"/>
    <property type="evidence" value="ECO:0007669"/>
    <property type="project" value="TreeGrafter"/>
</dbReference>
<feature type="compositionally biased region" description="Basic and acidic residues" evidence="1">
    <location>
        <begin position="374"/>
        <end position="387"/>
    </location>
</feature>
<dbReference type="GO" id="GO:0005765">
    <property type="term" value="C:lysosomal membrane"/>
    <property type="evidence" value="ECO:0007669"/>
    <property type="project" value="TreeGrafter"/>
</dbReference>
<dbReference type="GO" id="GO:0010508">
    <property type="term" value="P:positive regulation of autophagy"/>
    <property type="evidence" value="ECO:0007669"/>
    <property type="project" value="TreeGrafter"/>
</dbReference>
<sequence>MLRYSVIDRKSLSGDPIGLLKSADIRKISFPTAYLPPGSTSPLGLFSTDFQKEWMEVLLVRNAPPPTNSTIASTFFLSSTNSRLVSPSLESDTISPEDQINHLANGILSSVRLNRVFGTSNSSEIHVGSDGVLRKRVTRDLRDSSNTSVATQALKEHPEWYCLLYDLNYHPTCAFGVEIQWLVASPSRLNEMLLHFLYYKATSHGFSIVPSPCYPFGYSGTRYSLYPLRAPIFVPCRIYDLVRARNDIPKRKSDPLPCEIVAELFPELPESEQMVALFYFQERILSRFGFIPLSYSPAVQQATATDGRETLGCPPPCGDEPPRGMSYTQRMFVHISGGMFTMVPMYSHCPPKKKTRETPSSTHPVIPQNPPTPEAKEESKNVSDHTPPRRVSTNNHPPSSCSYATTLCSDNGAPGGGMQDADMDSTVTTGTFEEPSIRRSVLDRKTSCFEIQTEVGFFWMWNHMLPRRWRGQTTVEEVFDLGMLEDLRVFCSGGADLGIEDNRLLETLKEFKSTFRGANKADTPK</sequence>
<dbReference type="GO" id="GO:1990130">
    <property type="term" value="C:GATOR1 complex"/>
    <property type="evidence" value="ECO:0007669"/>
    <property type="project" value="TreeGrafter"/>
</dbReference>
<reference evidence="3 4" key="2">
    <citation type="submission" date="2018-11" db="EMBL/GenBank/DDBJ databases">
        <authorList>
            <consortium name="Pathogen Informatics"/>
        </authorList>
    </citation>
    <scope>NUCLEOTIDE SEQUENCE [LARGE SCALE GENOMIC DNA]</scope>
</reference>
<organism evidence="5">
    <name type="scientific">Rodentolepis nana</name>
    <name type="common">Dwarf tapeworm</name>
    <name type="synonym">Hymenolepis nana</name>
    <dbReference type="NCBI Taxonomy" id="102285"/>
    <lineage>
        <taxon>Eukaryota</taxon>
        <taxon>Metazoa</taxon>
        <taxon>Spiralia</taxon>
        <taxon>Lophotrochozoa</taxon>
        <taxon>Platyhelminthes</taxon>
        <taxon>Cestoda</taxon>
        <taxon>Eucestoda</taxon>
        <taxon>Cyclophyllidea</taxon>
        <taxon>Hymenolepididae</taxon>
        <taxon>Rodentolepis</taxon>
    </lineage>
</organism>
<feature type="region of interest" description="Disordered" evidence="1">
    <location>
        <begin position="350"/>
        <end position="398"/>
    </location>
</feature>
<gene>
    <name evidence="3" type="ORF">HNAJ_LOCUS9873</name>
</gene>
<evidence type="ECO:0000313" key="5">
    <source>
        <dbReference type="WBParaSite" id="HNAJ_0000987801-mRNA-1"/>
    </source>
</evidence>
<dbReference type="InterPro" id="IPR027244">
    <property type="entry name" value="IML1"/>
</dbReference>